<dbReference type="CDD" id="cd22912">
    <property type="entry name" value="HFD_H4"/>
    <property type="match status" value="1"/>
</dbReference>
<dbReference type="PRINTS" id="PR00623">
    <property type="entry name" value="HISTONEH4"/>
</dbReference>
<comment type="subcellular location">
    <subcellularLocation>
        <location evidence="2">Chromosome</location>
    </subcellularLocation>
    <subcellularLocation>
        <location evidence="1">Nucleus</location>
    </subcellularLocation>
</comment>
<evidence type="ECO:0000313" key="10">
    <source>
        <dbReference type="Proteomes" id="UP000620124"/>
    </source>
</evidence>
<evidence type="ECO:0000256" key="8">
    <source>
        <dbReference type="RuleBase" id="RU000528"/>
    </source>
</evidence>
<evidence type="ECO:0000256" key="4">
    <source>
        <dbReference type="ARBA" id="ARBA00022454"/>
    </source>
</evidence>
<accession>A0A8H6XEG4</accession>
<dbReference type="EMBL" id="JACAZI010000020">
    <property type="protein sequence ID" value="KAF7339031.1"/>
    <property type="molecule type" value="Genomic_DNA"/>
</dbReference>
<keyword evidence="6 8" id="KW-0539">Nucleus</keyword>
<dbReference type="InterPro" id="IPR009072">
    <property type="entry name" value="Histone-fold"/>
</dbReference>
<name>A0A8H6XEG4_9AGAR</name>
<dbReference type="AlphaFoldDB" id="A0A8H6XEG4"/>
<comment type="similarity">
    <text evidence="3 8">Belongs to the histone H4 family.</text>
</comment>
<dbReference type="OrthoDB" id="2921068at2759"/>
<dbReference type="GO" id="GO:0005634">
    <property type="term" value="C:nucleus"/>
    <property type="evidence" value="ECO:0007669"/>
    <property type="project" value="UniProtKB-SubCell"/>
</dbReference>
<dbReference type="SMART" id="SM00417">
    <property type="entry name" value="H4"/>
    <property type="match status" value="1"/>
</dbReference>
<dbReference type="GO" id="GO:0000786">
    <property type="term" value="C:nucleosome"/>
    <property type="evidence" value="ECO:0007669"/>
    <property type="project" value="UniProtKB-KW"/>
</dbReference>
<evidence type="ECO:0000313" key="9">
    <source>
        <dbReference type="EMBL" id="KAF7339031.1"/>
    </source>
</evidence>
<gene>
    <name evidence="9" type="ORF">MVEN_01979300</name>
</gene>
<proteinExistence type="inferred from homology"/>
<dbReference type="GO" id="GO:0003677">
    <property type="term" value="F:DNA binding"/>
    <property type="evidence" value="ECO:0007669"/>
    <property type="project" value="UniProtKB-KW"/>
</dbReference>
<evidence type="ECO:0000256" key="2">
    <source>
        <dbReference type="ARBA" id="ARBA00004286"/>
    </source>
</evidence>
<dbReference type="InterPro" id="IPR001951">
    <property type="entry name" value="Histone_H4"/>
</dbReference>
<dbReference type="Gene3D" id="1.10.20.10">
    <property type="entry name" value="Histone, subunit A"/>
    <property type="match status" value="1"/>
</dbReference>
<evidence type="ECO:0000256" key="7">
    <source>
        <dbReference type="ARBA" id="ARBA00023269"/>
    </source>
</evidence>
<keyword evidence="5 8" id="KW-0238">DNA-binding</keyword>
<protein>
    <recommendedName>
        <fullName evidence="8">Histone H4</fullName>
    </recommendedName>
</protein>
<organism evidence="9 10">
    <name type="scientific">Mycena venus</name>
    <dbReference type="NCBI Taxonomy" id="2733690"/>
    <lineage>
        <taxon>Eukaryota</taxon>
        <taxon>Fungi</taxon>
        <taxon>Dikarya</taxon>
        <taxon>Basidiomycota</taxon>
        <taxon>Agaricomycotina</taxon>
        <taxon>Agaricomycetes</taxon>
        <taxon>Agaricomycetidae</taxon>
        <taxon>Agaricales</taxon>
        <taxon>Marasmiineae</taxon>
        <taxon>Mycenaceae</taxon>
        <taxon>Mycena</taxon>
    </lineage>
</organism>
<comment type="function">
    <text evidence="8">Core component of nucleosome. Nucleosomes wrap and compact DNA into chromatin, limiting DNA accessibility to the cellular machineries which require DNA as a template. Histones thereby play a central role in transcription regulation, DNA repair, DNA replication and chromosomal stability. DNA accessibility is regulated via a complex set of post-translational modifications of histones, also called histone code, and nucleosome remodeling.</text>
</comment>
<evidence type="ECO:0000256" key="3">
    <source>
        <dbReference type="ARBA" id="ARBA00006564"/>
    </source>
</evidence>
<dbReference type="Proteomes" id="UP000620124">
    <property type="component" value="Unassembled WGS sequence"/>
</dbReference>
<dbReference type="GO" id="GO:0046982">
    <property type="term" value="F:protein heterodimerization activity"/>
    <property type="evidence" value="ECO:0007669"/>
    <property type="project" value="InterPro"/>
</dbReference>
<dbReference type="PANTHER" id="PTHR10484">
    <property type="entry name" value="HISTONE H4"/>
    <property type="match status" value="1"/>
</dbReference>
<keyword evidence="4 8" id="KW-0158">Chromosome</keyword>
<evidence type="ECO:0000256" key="1">
    <source>
        <dbReference type="ARBA" id="ARBA00004123"/>
    </source>
</evidence>
<dbReference type="GO" id="GO:0030527">
    <property type="term" value="F:structural constituent of chromatin"/>
    <property type="evidence" value="ECO:0007669"/>
    <property type="project" value="InterPro"/>
</dbReference>
<evidence type="ECO:0000256" key="6">
    <source>
        <dbReference type="ARBA" id="ARBA00023242"/>
    </source>
</evidence>
<evidence type="ECO:0000256" key="5">
    <source>
        <dbReference type="ARBA" id="ARBA00023125"/>
    </source>
</evidence>
<keyword evidence="7 8" id="KW-0544">Nucleosome core</keyword>
<reference evidence="9" key="1">
    <citation type="submission" date="2020-05" db="EMBL/GenBank/DDBJ databases">
        <title>Mycena genomes resolve the evolution of fungal bioluminescence.</title>
        <authorList>
            <person name="Tsai I.J."/>
        </authorList>
    </citation>
    <scope>NUCLEOTIDE SEQUENCE</scope>
    <source>
        <strain evidence="9">CCC161011</strain>
    </source>
</reference>
<keyword evidence="10" id="KW-1185">Reference proteome</keyword>
<sequence>MHLRQFPISAPPNIKTALVGRSEPPGCRPSSSRCLLIQTPIIMARTKQTARKSTGGRSNCCRAGCCFRSRRLSRANIMGITKPALRRLGRRGGVMRVSRTMYDDMRGALKIFLEKVIRDAALYTEHGYRTTVTPLDVMYALKRNGMTLYGFGG</sequence>
<dbReference type="SUPFAM" id="SSF47113">
    <property type="entry name" value="Histone-fold"/>
    <property type="match status" value="1"/>
</dbReference>
<comment type="subunit">
    <text evidence="8">The nucleosome is a histone octamer containing two molecules each of H2A, H2B, H3 and H4 assembled in one H3-H4 heterotetramer and two H2A-H2B heterodimers. The octamer wraps approximately 147 bp of DNA.</text>
</comment>
<comment type="caution">
    <text evidence="9">The sequence shown here is derived from an EMBL/GenBank/DDBJ whole genome shotgun (WGS) entry which is preliminary data.</text>
</comment>